<accession>N9M466</accession>
<dbReference type="Proteomes" id="UP000243446">
    <property type="component" value="Unassembled WGS sequence"/>
</dbReference>
<evidence type="ECO:0000313" key="4">
    <source>
        <dbReference type="Proteomes" id="UP000243446"/>
    </source>
</evidence>
<protein>
    <submittedName>
        <fullName evidence="1">Uncharacterized protein</fullName>
    </submittedName>
</protein>
<dbReference type="RefSeq" id="WP_005166856.1">
    <property type="nucleotide sequence ID" value="NZ_CBDBYO010000016.1"/>
</dbReference>
<evidence type="ECO:0000313" key="1">
    <source>
        <dbReference type="EMBL" id="ENW85129.1"/>
    </source>
</evidence>
<dbReference type="PATRIC" id="fig|1217709.3.peg.2769"/>
<keyword evidence="3" id="KW-1185">Reference proteome</keyword>
<dbReference type="AlphaFoldDB" id="N9M466"/>
<organism evidence="1 3">
    <name type="scientific">Acinetobacter pseudolwoffii</name>
    <dbReference type="NCBI Taxonomy" id="2053287"/>
    <lineage>
        <taxon>Bacteria</taxon>
        <taxon>Pseudomonadati</taxon>
        <taxon>Pseudomonadota</taxon>
        <taxon>Gammaproteobacteria</taxon>
        <taxon>Moraxellales</taxon>
        <taxon>Moraxellaceae</taxon>
        <taxon>Acinetobacter</taxon>
    </lineage>
</organism>
<evidence type="ECO:0000313" key="2">
    <source>
        <dbReference type="EMBL" id="PJO74269.1"/>
    </source>
</evidence>
<proteinExistence type="predicted"/>
<name>N9M466_9GAMM</name>
<comment type="caution">
    <text evidence="1">The sequence shown here is derived from an EMBL/GenBank/DDBJ whole genome shotgun (WGS) entry which is preliminary data.</text>
</comment>
<dbReference type="EMBL" id="APRJ01000018">
    <property type="protein sequence ID" value="ENW85129.1"/>
    <property type="molecule type" value="Genomic_DNA"/>
</dbReference>
<accession>A0A2H9YNN7</accession>
<sequence length="198" mass="23660">MKIKTYSSKGFIGVLLLIIFMAWLALKCIPLSEQEQNAKISSKMERQRLRLAQEFDRYTLEEQVRLPKYDSRKYVLIKRNSRFWLIPREYFSDNGFHIRWPDTVNRLLKRNWENQFNKKYPIVRVFVESRQFNASTGYAGNDKFLNVEPCKNGNDWFIWNGINVRIYPSDVPNLSDKQRLDICLTVLKILNEEIKEIS</sequence>
<reference evidence="1 3" key="1">
    <citation type="submission" date="2013-02" db="EMBL/GenBank/DDBJ databases">
        <title>The Genome Sequence of Acinetobacter sp. NIPH 713.</title>
        <authorList>
            <consortium name="The Broad Institute Genome Sequencing Platform"/>
            <consortium name="The Broad Institute Genome Sequencing Center for Infectious Disease"/>
            <person name="Cerqueira G."/>
            <person name="Feldgarden M."/>
            <person name="Courvalin P."/>
            <person name="Perichon B."/>
            <person name="Grillot-Courvalin C."/>
            <person name="Clermont D."/>
            <person name="Rocha E."/>
            <person name="Yoon E.-J."/>
            <person name="Nemec A."/>
            <person name="Walker B."/>
            <person name="Young S.K."/>
            <person name="Zeng Q."/>
            <person name="Gargeya S."/>
            <person name="Fitzgerald M."/>
            <person name="Haas B."/>
            <person name="Abouelleil A."/>
            <person name="Alvarado L."/>
            <person name="Arachchi H.M."/>
            <person name="Berlin A.M."/>
            <person name="Chapman S.B."/>
            <person name="Dewar J."/>
            <person name="Goldberg J."/>
            <person name="Griggs A."/>
            <person name="Gujja S."/>
            <person name="Hansen M."/>
            <person name="Howarth C."/>
            <person name="Imamovic A."/>
            <person name="Larimer J."/>
            <person name="McCowan C."/>
            <person name="Murphy C."/>
            <person name="Neiman D."/>
            <person name="Pearson M."/>
            <person name="Priest M."/>
            <person name="Roberts A."/>
            <person name="Saif S."/>
            <person name="Shea T."/>
            <person name="Sisk P."/>
            <person name="Sykes S."/>
            <person name="Wortman J."/>
            <person name="Nusbaum C."/>
            <person name="Birren B."/>
        </authorList>
    </citation>
    <scope>NUCLEOTIDE SEQUENCE [LARGE SCALE GENOMIC DNA]</scope>
    <source>
        <strain evidence="1 3">NIPH 713</strain>
    </source>
</reference>
<dbReference type="EMBL" id="PHRG01000014">
    <property type="protein sequence ID" value="PJO74269.1"/>
    <property type="molecule type" value="Genomic_DNA"/>
</dbReference>
<dbReference type="OrthoDB" id="6689985at2"/>
<evidence type="ECO:0000313" key="3">
    <source>
        <dbReference type="Proteomes" id="UP000023774"/>
    </source>
</evidence>
<reference evidence="2 4" key="2">
    <citation type="submission" date="2017-11" db="EMBL/GenBank/DDBJ databases">
        <title>Revising the taxonomy of the Acinetobacter lwoffii group: the description of Acinetobacter pseudolwoffii sp. nov. and emended description of Acinetobacter lwoffii.</title>
        <authorList>
            <person name="Nemec A."/>
            <person name="Radolfova-Krizova L."/>
        </authorList>
    </citation>
    <scope>NUCLEOTIDE SEQUENCE [LARGE SCALE GENOMIC DNA]</scope>
    <source>
        <strain evidence="2 4">ANC 5044</strain>
    </source>
</reference>
<dbReference type="HOGENOM" id="CLU_1387665_0_0_6"/>
<gene>
    <name evidence="2" type="ORF">CWI32_14375</name>
    <name evidence="1" type="ORF">F906_02859</name>
</gene>
<dbReference type="Proteomes" id="UP000023774">
    <property type="component" value="Unassembled WGS sequence"/>
</dbReference>